<dbReference type="Gene3D" id="3.10.20.740">
    <property type="match status" value="1"/>
</dbReference>
<evidence type="ECO:0000313" key="3">
    <source>
        <dbReference type="Proteomes" id="UP000075374"/>
    </source>
</evidence>
<protein>
    <submittedName>
        <fullName evidence="2">NADP-reducing hydrogenase subunit HndC</fullName>
        <ecNumber evidence="2">1.12.1.3</ecNumber>
    </submittedName>
</protein>
<name>A0A151ARH8_9CLOT</name>
<dbReference type="STRING" id="1121305.CLCOL_01950"/>
<organism evidence="2 3">
    <name type="scientific">Clostridium colicanis DSM 13634</name>
    <dbReference type="NCBI Taxonomy" id="1121305"/>
    <lineage>
        <taxon>Bacteria</taxon>
        <taxon>Bacillati</taxon>
        <taxon>Bacillota</taxon>
        <taxon>Clostridia</taxon>
        <taxon>Eubacteriales</taxon>
        <taxon>Clostridiaceae</taxon>
        <taxon>Clostridium</taxon>
    </lineage>
</organism>
<dbReference type="PATRIC" id="fig|1121305.3.peg.194"/>
<sequence length="92" mass="10155">MSLVTLNINNRKVQVEEGTTILEAAKKLNINIPTLCHIKLQDDITINHPSSCRVCMVEVEGRQKLAPACSTPVENGMKVNTNSIRAIKARKT</sequence>
<proteinExistence type="predicted"/>
<dbReference type="CDD" id="cd00207">
    <property type="entry name" value="fer2"/>
    <property type="match status" value="1"/>
</dbReference>
<dbReference type="InterPro" id="IPR001041">
    <property type="entry name" value="2Fe-2S_ferredoxin-type"/>
</dbReference>
<dbReference type="EMBL" id="LTBB01000001">
    <property type="protein sequence ID" value="KYH30251.1"/>
    <property type="molecule type" value="Genomic_DNA"/>
</dbReference>
<gene>
    <name evidence="2" type="primary">hndD_1</name>
    <name evidence="2" type="ORF">CLCOL_01950</name>
</gene>
<evidence type="ECO:0000313" key="2">
    <source>
        <dbReference type="EMBL" id="KYH30251.1"/>
    </source>
</evidence>
<dbReference type="SUPFAM" id="SSF54292">
    <property type="entry name" value="2Fe-2S ferredoxin-like"/>
    <property type="match status" value="1"/>
</dbReference>
<dbReference type="AlphaFoldDB" id="A0A151ARH8"/>
<dbReference type="InterPro" id="IPR036010">
    <property type="entry name" value="2Fe-2S_ferredoxin-like_sf"/>
</dbReference>
<dbReference type="GO" id="GO:0051536">
    <property type="term" value="F:iron-sulfur cluster binding"/>
    <property type="evidence" value="ECO:0007669"/>
    <property type="project" value="InterPro"/>
</dbReference>
<accession>A0A151ARH8</accession>
<keyword evidence="3" id="KW-1185">Reference proteome</keyword>
<dbReference type="Proteomes" id="UP000075374">
    <property type="component" value="Unassembled WGS sequence"/>
</dbReference>
<comment type="caution">
    <text evidence="2">The sequence shown here is derived from an EMBL/GenBank/DDBJ whole genome shotgun (WGS) entry which is preliminary data.</text>
</comment>
<keyword evidence="2" id="KW-0560">Oxidoreductase</keyword>
<reference evidence="2 3" key="1">
    <citation type="submission" date="2016-02" db="EMBL/GenBank/DDBJ databases">
        <title>Genome sequence of Clostridium colicanis DSM 13634.</title>
        <authorList>
            <person name="Poehlein A."/>
            <person name="Daniel R."/>
        </authorList>
    </citation>
    <scope>NUCLEOTIDE SEQUENCE [LARGE SCALE GENOMIC DNA]</scope>
    <source>
        <strain evidence="2 3">DSM 13634</strain>
    </source>
</reference>
<dbReference type="PROSITE" id="PS51085">
    <property type="entry name" value="2FE2S_FER_2"/>
    <property type="match status" value="1"/>
</dbReference>
<feature type="domain" description="2Fe-2S ferredoxin-type" evidence="1">
    <location>
        <begin position="2"/>
        <end position="85"/>
    </location>
</feature>
<dbReference type="Pfam" id="PF13510">
    <property type="entry name" value="Fer2_4"/>
    <property type="match status" value="1"/>
</dbReference>
<evidence type="ECO:0000259" key="1">
    <source>
        <dbReference type="PROSITE" id="PS51085"/>
    </source>
</evidence>
<dbReference type="EC" id="1.12.1.3" evidence="2"/>
<dbReference type="GO" id="GO:0050583">
    <property type="term" value="F:hydrogen dehydrogenase (NADP+) activity"/>
    <property type="evidence" value="ECO:0007669"/>
    <property type="project" value="UniProtKB-EC"/>
</dbReference>